<comment type="caution">
    <text evidence="2">The sequence shown here is derived from an EMBL/GenBank/DDBJ whole genome shotgun (WGS) entry which is preliminary data.</text>
</comment>
<sequence length="55" mass="6475">MPGAGGWRLRTATNEEWIAREDHVKETKQRFSFEVRRSEARNRHSRTISESQSVC</sequence>
<gene>
    <name evidence="2" type="ORF">BDZ83DRAFT_239445</name>
</gene>
<accession>A0AAD8UP09</accession>
<dbReference type="GeneID" id="85385762"/>
<feature type="region of interest" description="Disordered" evidence="1">
    <location>
        <begin position="35"/>
        <end position="55"/>
    </location>
</feature>
<proteinExistence type="predicted"/>
<dbReference type="Proteomes" id="UP001244207">
    <property type="component" value="Unassembled WGS sequence"/>
</dbReference>
<dbReference type="EMBL" id="JAHMHS010000029">
    <property type="protein sequence ID" value="KAK1726873.1"/>
    <property type="molecule type" value="Genomic_DNA"/>
</dbReference>
<name>A0AAD8UP09_GLOAC</name>
<reference evidence="2" key="1">
    <citation type="submission" date="2021-12" db="EMBL/GenBank/DDBJ databases">
        <title>Comparative genomics, transcriptomics and evolutionary studies reveal genomic signatures of adaptation to plant cell wall in hemibiotrophic fungi.</title>
        <authorList>
            <consortium name="DOE Joint Genome Institute"/>
            <person name="Baroncelli R."/>
            <person name="Diaz J.F."/>
            <person name="Benocci T."/>
            <person name="Peng M."/>
            <person name="Battaglia E."/>
            <person name="Haridas S."/>
            <person name="Andreopoulos W."/>
            <person name="Labutti K."/>
            <person name="Pangilinan J."/>
            <person name="Floch G.L."/>
            <person name="Makela M.R."/>
            <person name="Henrissat B."/>
            <person name="Grigoriev I.V."/>
            <person name="Crouch J.A."/>
            <person name="De Vries R.P."/>
            <person name="Sukno S.A."/>
            <person name="Thon M.R."/>
        </authorList>
    </citation>
    <scope>NUCLEOTIDE SEQUENCE</scope>
    <source>
        <strain evidence="2">CBS 112980</strain>
    </source>
</reference>
<organism evidence="2 3">
    <name type="scientific">Glomerella acutata</name>
    <name type="common">Colletotrichum acutatum</name>
    <dbReference type="NCBI Taxonomy" id="27357"/>
    <lineage>
        <taxon>Eukaryota</taxon>
        <taxon>Fungi</taxon>
        <taxon>Dikarya</taxon>
        <taxon>Ascomycota</taxon>
        <taxon>Pezizomycotina</taxon>
        <taxon>Sordariomycetes</taxon>
        <taxon>Hypocreomycetidae</taxon>
        <taxon>Glomerellales</taxon>
        <taxon>Glomerellaceae</taxon>
        <taxon>Colletotrichum</taxon>
        <taxon>Colletotrichum acutatum species complex</taxon>
    </lineage>
</organism>
<evidence type="ECO:0000313" key="3">
    <source>
        <dbReference type="Proteomes" id="UP001244207"/>
    </source>
</evidence>
<protein>
    <submittedName>
        <fullName evidence="2">Uncharacterized protein</fullName>
    </submittedName>
</protein>
<dbReference type="RefSeq" id="XP_060366928.1">
    <property type="nucleotide sequence ID" value="XM_060501863.1"/>
</dbReference>
<evidence type="ECO:0000313" key="2">
    <source>
        <dbReference type="EMBL" id="KAK1726873.1"/>
    </source>
</evidence>
<dbReference type="AlphaFoldDB" id="A0AAD8UP09"/>
<keyword evidence="3" id="KW-1185">Reference proteome</keyword>
<evidence type="ECO:0000256" key="1">
    <source>
        <dbReference type="SAM" id="MobiDB-lite"/>
    </source>
</evidence>